<reference evidence="3" key="1">
    <citation type="journal article" date="2020" name="Stud. Mycol.">
        <title>101 Dothideomycetes genomes: a test case for predicting lifestyles and emergence of pathogens.</title>
        <authorList>
            <person name="Haridas S."/>
            <person name="Albert R."/>
            <person name="Binder M."/>
            <person name="Bloem J."/>
            <person name="Labutti K."/>
            <person name="Salamov A."/>
            <person name="Andreopoulos B."/>
            <person name="Baker S."/>
            <person name="Barry K."/>
            <person name="Bills G."/>
            <person name="Bluhm B."/>
            <person name="Cannon C."/>
            <person name="Castanera R."/>
            <person name="Culley D."/>
            <person name="Daum C."/>
            <person name="Ezra D."/>
            <person name="Gonzalez J."/>
            <person name="Henrissat B."/>
            <person name="Kuo A."/>
            <person name="Liang C."/>
            <person name="Lipzen A."/>
            <person name="Lutzoni F."/>
            <person name="Magnuson J."/>
            <person name="Mondo S."/>
            <person name="Nolan M."/>
            <person name="Ohm R."/>
            <person name="Pangilinan J."/>
            <person name="Park H.-J."/>
            <person name="Ramirez L."/>
            <person name="Alfaro M."/>
            <person name="Sun H."/>
            <person name="Tritt A."/>
            <person name="Yoshinaga Y."/>
            <person name="Zwiers L.-H."/>
            <person name="Turgeon B."/>
            <person name="Goodwin S."/>
            <person name="Spatafora J."/>
            <person name="Crous P."/>
            <person name="Grigoriev I."/>
        </authorList>
    </citation>
    <scope>NUCLEOTIDE SEQUENCE</scope>
    <source>
        <strain evidence="3">CBS 262.69</strain>
    </source>
</reference>
<organism evidence="3 4">
    <name type="scientific">Trichodelitschia bisporula</name>
    <dbReference type="NCBI Taxonomy" id="703511"/>
    <lineage>
        <taxon>Eukaryota</taxon>
        <taxon>Fungi</taxon>
        <taxon>Dikarya</taxon>
        <taxon>Ascomycota</taxon>
        <taxon>Pezizomycotina</taxon>
        <taxon>Dothideomycetes</taxon>
        <taxon>Dothideomycetes incertae sedis</taxon>
        <taxon>Phaeotrichales</taxon>
        <taxon>Phaeotrichaceae</taxon>
        <taxon>Trichodelitschia</taxon>
    </lineage>
</organism>
<feature type="transmembrane region" description="Helical" evidence="2">
    <location>
        <begin position="29"/>
        <end position="50"/>
    </location>
</feature>
<dbReference type="Proteomes" id="UP000799640">
    <property type="component" value="Unassembled WGS sequence"/>
</dbReference>
<evidence type="ECO:0000313" key="4">
    <source>
        <dbReference type="Proteomes" id="UP000799640"/>
    </source>
</evidence>
<feature type="transmembrane region" description="Helical" evidence="2">
    <location>
        <begin position="207"/>
        <end position="230"/>
    </location>
</feature>
<evidence type="ECO:0000313" key="3">
    <source>
        <dbReference type="EMBL" id="KAF2396741.1"/>
    </source>
</evidence>
<dbReference type="PANTHER" id="PTHR35184:SF1">
    <property type="entry name" value="INTEGRAL MEMBRANE PROTEIN"/>
    <property type="match status" value="1"/>
</dbReference>
<keyword evidence="2" id="KW-0472">Membrane</keyword>
<keyword evidence="2" id="KW-0812">Transmembrane</keyword>
<feature type="transmembrane region" description="Helical" evidence="2">
    <location>
        <begin position="250"/>
        <end position="269"/>
    </location>
</feature>
<feature type="region of interest" description="Disordered" evidence="1">
    <location>
        <begin position="299"/>
        <end position="326"/>
    </location>
</feature>
<feature type="transmembrane region" description="Helical" evidence="2">
    <location>
        <begin position="135"/>
        <end position="160"/>
    </location>
</feature>
<keyword evidence="4" id="KW-1185">Reference proteome</keyword>
<feature type="transmembrane region" description="Helical" evidence="2">
    <location>
        <begin position="172"/>
        <end position="195"/>
    </location>
</feature>
<evidence type="ECO:0000256" key="1">
    <source>
        <dbReference type="SAM" id="MobiDB-lite"/>
    </source>
</evidence>
<gene>
    <name evidence="3" type="ORF">EJ06DRAFT_231794</name>
</gene>
<dbReference type="EMBL" id="ML996706">
    <property type="protein sequence ID" value="KAF2396741.1"/>
    <property type="molecule type" value="Genomic_DNA"/>
</dbReference>
<sequence>MASPSPRPKPPYLPDGWPLGGRPSVHTDVPITAVFLALFITAAALHMIIFQRNKREKHKFRLSLLMFGFSMARVVTCILRIASTAEPRDLSLSIAATVFTAAGVVLLYIVNLIFVQRMLRSAHPVFGWHPTTTAAFRVAYGVIAATIAAMITVVVHSFYTLDTVARRHDHDVVLYGVTLFTAMAFAPVPIILLCLRGPRDPFGSGSWHAKLAVLVLGSALVTFGAAYKAGVQWKGPVPLTQPLPGYLSRGAFYGSGFAVEVLVALGYAFSRVDRRFWVRDGAHGAGSYSVGRPAVRMEVDEGKRSSSAVRGSVHGSGEKSEAEGRQ</sequence>
<protein>
    <submittedName>
        <fullName evidence="3">Uncharacterized protein</fullName>
    </submittedName>
</protein>
<accession>A0A6G1HLG1</accession>
<proteinExistence type="predicted"/>
<name>A0A6G1HLG1_9PEZI</name>
<dbReference type="AlphaFoldDB" id="A0A6G1HLG1"/>
<feature type="transmembrane region" description="Helical" evidence="2">
    <location>
        <begin position="62"/>
        <end position="82"/>
    </location>
</feature>
<dbReference type="PANTHER" id="PTHR35184">
    <property type="entry name" value="YALI0C10208P"/>
    <property type="match status" value="1"/>
</dbReference>
<keyword evidence="2" id="KW-1133">Transmembrane helix</keyword>
<feature type="compositionally biased region" description="Basic and acidic residues" evidence="1">
    <location>
        <begin position="316"/>
        <end position="326"/>
    </location>
</feature>
<evidence type="ECO:0000256" key="2">
    <source>
        <dbReference type="SAM" id="Phobius"/>
    </source>
</evidence>
<dbReference type="OrthoDB" id="3357002at2759"/>
<feature type="transmembrane region" description="Helical" evidence="2">
    <location>
        <begin position="94"/>
        <end position="114"/>
    </location>
</feature>